<evidence type="ECO:0000256" key="1">
    <source>
        <dbReference type="ARBA" id="ARBA00004651"/>
    </source>
</evidence>
<feature type="transmembrane region" description="Helical" evidence="8">
    <location>
        <begin position="110"/>
        <end position="133"/>
    </location>
</feature>
<reference evidence="9 10" key="1">
    <citation type="journal article" date="2011" name="Front. Microbiol.">
        <title>Genomic signatures of strain selection and enhancement in Bacillus atrophaeus var. globigii, a historical biowarfare simulant.</title>
        <authorList>
            <person name="Gibbons H.S."/>
            <person name="Broomall S.M."/>
            <person name="McNew L.A."/>
            <person name="Daligault H."/>
            <person name="Chapman C."/>
            <person name="Bruce D."/>
            <person name="Karavis M."/>
            <person name="Krepps M."/>
            <person name="McGregor P.A."/>
            <person name="Hong C."/>
            <person name="Park K.H."/>
            <person name="Akmal A."/>
            <person name="Feldman A."/>
            <person name="Lin J.S."/>
            <person name="Chang W.E."/>
            <person name="Higgs B.W."/>
            <person name="Demirev P."/>
            <person name="Lindquist J."/>
            <person name="Liem A."/>
            <person name="Fochler E."/>
            <person name="Read T.D."/>
            <person name="Tapia R."/>
            <person name="Johnson S."/>
            <person name="Bishop-Lilly K.A."/>
            <person name="Detter C."/>
            <person name="Han C."/>
            <person name="Sozhamannan S."/>
            <person name="Rosenzweig C.N."/>
            <person name="Skowronski E.W."/>
        </authorList>
    </citation>
    <scope>NUCLEOTIDE SEQUENCE [LARGE SCALE GENOMIC DNA]</scope>
    <source>
        <strain evidence="9 10">CC-PW-9</strain>
    </source>
</reference>
<name>A0A432ZSG2_9GAMM</name>
<dbReference type="InterPro" id="IPR003689">
    <property type="entry name" value="ZIP"/>
</dbReference>
<evidence type="ECO:0000256" key="6">
    <source>
        <dbReference type="ARBA" id="ARBA00022989"/>
    </source>
</evidence>
<feature type="transmembrane region" description="Helical" evidence="8">
    <location>
        <begin position="40"/>
        <end position="59"/>
    </location>
</feature>
<dbReference type="OrthoDB" id="5766358at2"/>
<dbReference type="GO" id="GO:0005886">
    <property type="term" value="C:plasma membrane"/>
    <property type="evidence" value="ECO:0007669"/>
    <property type="project" value="UniProtKB-SubCell"/>
</dbReference>
<keyword evidence="5" id="KW-0862">Zinc</keyword>
<keyword evidence="6 8" id="KW-1133">Transmembrane helix</keyword>
<sequence>MTVVWMMILAWGAGVMSFLGGVLARFEGSAETPAKREFVHAMVALGGGILVSAVAFALVPEGMHRLNPWQLALCFAAGGVAFALLDAWLAKQGGQASQFIAMLMDFLPEALSLGAVFATDPTTGILLAIFIGAQNFPEGFNAYRELTAAGIKRGHALAGLFAIAFLGPLAALAGYTWLTGYPEVNATIMSFAAGGILYLVFQDIAPQAKMRRHWLPNLGAVVGFIIGMLSKQLVGG</sequence>
<dbReference type="Proteomes" id="UP000287996">
    <property type="component" value="Unassembled WGS sequence"/>
</dbReference>
<dbReference type="GO" id="GO:0005385">
    <property type="term" value="F:zinc ion transmembrane transporter activity"/>
    <property type="evidence" value="ECO:0007669"/>
    <property type="project" value="TreeGrafter"/>
</dbReference>
<proteinExistence type="inferred from homology"/>
<protein>
    <submittedName>
        <fullName evidence="9">Divalent cation transporter</fullName>
    </submittedName>
</protein>
<dbReference type="PANTHER" id="PTHR11040:SF211">
    <property type="entry name" value="ZINC TRANSPORTER ZIP11"/>
    <property type="match status" value="1"/>
</dbReference>
<organism evidence="9 10">
    <name type="scientific">Idiomarina tyrosinivorans</name>
    <dbReference type="NCBI Taxonomy" id="1445662"/>
    <lineage>
        <taxon>Bacteria</taxon>
        <taxon>Pseudomonadati</taxon>
        <taxon>Pseudomonadota</taxon>
        <taxon>Gammaproteobacteria</taxon>
        <taxon>Alteromonadales</taxon>
        <taxon>Idiomarinaceae</taxon>
        <taxon>Idiomarina</taxon>
    </lineage>
</organism>
<gene>
    <name evidence="9" type="ORF">CWI84_04395</name>
</gene>
<accession>A0A432ZSG2</accession>
<comment type="similarity">
    <text evidence="2">Belongs to the ZIP transporter (TC 2.A.5) family.</text>
</comment>
<dbReference type="Pfam" id="PF02535">
    <property type="entry name" value="Zip"/>
    <property type="match status" value="1"/>
</dbReference>
<evidence type="ECO:0000256" key="3">
    <source>
        <dbReference type="ARBA" id="ARBA00022475"/>
    </source>
</evidence>
<comment type="subcellular location">
    <subcellularLocation>
        <location evidence="1">Cell membrane</location>
        <topology evidence="1">Multi-pass membrane protein</topology>
    </subcellularLocation>
</comment>
<feature type="transmembrane region" description="Helical" evidence="8">
    <location>
        <begin position="71"/>
        <end position="90"/>
    </location>
</feature>
<evidence type="ECO:0000256" key="4">
    <source>
        <dbReference type="ARBA" id="ARBA00022692"/>
    </source>
</evidence>
<feature type="transmembrane region" description="Helical" evidence="8">
    <location>
        <begin position="213"/>
        <end position="230"/>
    </location>
</feature>
<evidence type="ECO:0000256" key="2">
    <source>
        <dbReference type="ARBA" id="ARBA00006939"/>
    </source>
</evidence>
<evidence type="ECO:0000256" key="8">
    <source>
        <dbReference type="SAM" id="Phobius"/>
    </source>
</evidence>
<feature type="transmembrane region" description="Helical" evidence="8">
    <location>
        <begin position="184"/>
        <end position="201"/>
    </location>
</feature>
<evidence type="ECO:0000313" key="9">
    <source>
        <dbReference type="EMBL" id="RUO80829.1"/>
    </source>
</evidence>
<keyword evidence="3" id="KW-1003">Cell membrane</keyword>
<dbReference type="EMBL" id="PIQH01000003">
    <property type="protein sequence ID" value="RUO80829.1"/>
    <property type="molecule type" value="Genomic_DNA"/>
</dbReference>
<dbReference type="RefSeq" id="WP_126841358.1">
    <property type="nucleotide sequence ID" value="NZ_PIQH01000003.1"/>
</dbReference>
<comment type="caution">
    <text evidence="9">The sequence shown here is derived from an EMBL/GenBank/DDBJ whole genome shotgun (WGS) entry which is preliminary data.</text>
</comment>
<dbReference type="AlphaFoldDB" id="A0A432ZSG2"/>
<evidence type="ECO:0000256" key="7">
    <source>
        <dbReference type="ARBA" id="ARBA00023136"/>
    </source>
</evidence>
<keyword evidence="10" id="KW-1185">Reference proteome</keyword>
<evidence type="ECO:0000313" key="10">
    <source>
        <dbReference type="Proteomes" id="UP000287996"/>
    </source>
</evidence>
<keyword evidence="7 8" id="KW-0472">Membrane</keyword>
<dbReference type="PANTHER" id="PTHR11040">
    <property type="entry name" value="ZINC/IRON TRANSPORTER"/>
    <property type="match status" value="1"/>
</dbReference>
<keyword evidence="4 8" id="KW-0812">Transmembrane</keyword>
<evidence type="ECO:0000256" key="5">
    <source>
        <dbReference type="ARBA" id="ARBA00022833"/>
    </source>
</evidence>
<feature type="transmembrane region" description="Helical" evidence="8">
    <location>
        <begin position="154"/>
        <end position="178"/>
    </location>
</feature>